<proteinExistence type="predicted"/>
<feature type="compositionally biased region" description="Basic and acidic residues" evidence="1">
    <location>
        <begin position="8"/>
        <end position="19"/>
    </location>
</feature>
<organism evidence="3 4">
    <name type="scientific">Pandoraea morbifera</name>
    <dbReference type="NCBI Taxonomy" id="2508300"/>
    <lineage>
        <taxon>Bacteria</taxon>
        <taxon>Pseudomonadati</taxon>
        <taxon>Pseudomonadota</taxon>
        <taxon>Betaproteobacteria</taxon>
        <taxon>Burkholderiales</taxon>
        <taxon>Burkholderiaceae</taxon>
        <taxon>Pandoraea</taxon>
    </lineage>
</organism>
<keyword evidence="4" id="KW-1185">Reference proteome</keyword>
<accession>A0A5E4W188</accession>
<evidence type="ECO:0000313" key="3">
    <source>
        <dbReference type="EMBL" id="VVE18211.1"/>
    </source>
</evidence>
<evidence type="ECO:0000256" key="2">
    <source>
        <dbReference type="SAM" id="SignalP"/>
    </source>
</evidence>
<feature type="signal peptide" evidence="2">
    <location>
        <begin position="1"/>
        <end position="44"/>
    </location>
</feature>
<dbReference type="InterPro" id="IPR025421">
    <property type="entry name" value="DUF4148"/>
</dbReference>
<protein>
    <recommendedName>
        <fullName evidence="5">DUF4148 domain-containing protein</fullName>
    </recommendedName>
</protein>
<reference evidence="3 4" key="1">
    <citation type="submission" date="2019-08" db="EMBL/GenBank/DDBJ databases">
        <authorList>
            <person name="Peeters C."/>
        </authorList>
    </citation>
    <scope>NUCLEOTIDE SEQUENCE [LARGE SCALE GENOMIC DNA]</scope>
    <source>
        <strain evidence="3 4">LMG 31116</strain>
    </source>
</reference>
<feature type="region of interest" description="Disordered" evidence="1">
    <location>
        <begin position="1"/>
        <end position="22"/>
    </location>
</feature>
<dbReference type="AlphaFoldDB" id="A0A5E4W188"/>
<dbReference type="EMBL" id="CABPSD010000008">
    <property type="protein sequence ID" value="VVE18211.1"/>
    <property type="molecule type" value="Genomic_DNA"/>
</dbReference>
<sequence length="123" mass="13181">MPDIQNDPADHQKSNDRRKNMTRTLSHLTIAAALALAAVPAAFAGTGANGYPNENFFWQSSVYSEKLAVPRAQVREQLVRAQAQGTLTQTDSQYPVLVTYGNPVGERVNGSAGALSNSTYIGS</sequence>
<name>A0A5E4W188_9BURK</name>
<evidence type="ECO:0000256" key="1">
    <source>
        <dbReference type="SAM" id="MobiDB-lite"/>
    </source>
</evidence>
<keyword evidence="2" id="KW-0732">Signal</keyword>
<evidence type="ECO:0008006" key="5">
    <source>
        <dbReference type="Google" id="ProtNLM"/>
    </source>
</evidence>
<dbReference type="Proteomes" id="UP000368474">
    <property type="component" value="Unassembled WGS sequence"/>
</dbReference>
<evidence type="ECO:0000313" key="4">
    <source>
        <dbReference type="Proteomes" id="UP000368474"/>
    </source>
</evidence>
<gene>
    <name evidence="3" type="ORF">PMO31116_02963</name>
</gene>
<dbReference type="Pfam" id="PF13663">
    <property type="entry name" value="DUF4148"/>
    <property type="match status" value="1"/>
</dbReference>
<feature type="chain" id="PRO_5023143189" description="DUF4148 domain-containing protein" evidence="2">
    <location>
        <begin position="45"/>
        <end position="123"/>
    </location>
</feature>